<dbReference type="Proteomes" id="UP000271098">
    <property type="component" value="Unassembled WGS sequence"/>
</dbReference>
<feature type="region of interest" description="Disordered" evidence="1">
    <location>
        <begin position="38"/>
        <end position="78"/>
    </location>
</feature>
<accession>A0A183D100</accession>
<evidence type="ECO:0000256" key="1">
    <source>
        <dbReference type="SAM" id="MobiDB-lite"/>
    </source>
</evidence>
<reference evidence="4" key="1">
    <citation type="submission" date="2016-06" db="UniProtKB">
        <authorList>
            <consortium name="WormBaseParasite"/>
        </authorList>
    </citation>
    <scope>IDENTIFICATION</scope>
</reference>
<evidence type="ECO:0000313" key="4">
    <source>
        <dbReference type="WBParaSite" id="GPUH_0000239601-mRNA-1"/>
    </source>
</evidence>
<dbReference type="WBParaSite" id="GPUH_0000239601-mRNA-1">
    <property type="protein sequence ID" value="GPUH_0000239601-mRNA-1"/>
    <property type="gene ID" value="GPUH_0000239601"/>
</dbReference>
<dbReference type="EMBL" id="UYRT01003561">
    <property type="protein sequence ID" value="VDK33919.1"/>
    <property type="molecule type" value="Genomic_DNA"/>
</dbReference>
<dbReference type="AlphaFoldDB" id="A0A183D100"/>
<proteinExistence type="predicted"/>
<evidence type="ECO:0000313" key="3">
    <source>
        <dbReference type="Proteomes" id="UP000271098"/>
    </source>
</evidence>
<name>A0A183D100_9BILA</name>
<protein>
    <submittedName>
        <fullName evidence="4">LSM domain-containing protein</fullName>
    </submittedName>
</protein>
<sequence>MKFEVLDRIVIIQFNDIYLVAVEDDPSALPAMNSLESLPGMSTPENVIPVPCPGAPRRRGTIIVSDQSDEETPMERSL</sequence>
<gene>
    <name evidence="2" type="ORF">GPUH_LOCUS2391</name>
</gene>
<organism evidence="4">
    <name type="scientific">Gongylonema pulchrum</name>
    <dbReference type="NCBI Taxonomy" id="637853"/>
    <lineage>
        <taxon>Eukaryota</taxon>
        <taxon>Metazoa</taxon>
        <taxon>Ecdysozoa</taxon>
        <taxon>Nematoda</taxon>
        <taxon>Chromadorea</taxon>
        <taxon>Rhabditida</taxon>
        <taxon>Spirurina</taxon>
        <taxon>Spiruromorpha</taxon>
        <taxon>Spiruroidea</taxon>
        <taxon>Gongylonematidae</taxon>
        <taxon>Gongylonema</taxon>
    </lineage>
</organism>
<keyword evidence="3" id="KW-1185">Reference proteome</keyword>
<evidence type="ECO:0000313" key="2">
    <source>
        <dbReference type="EMBL" id="VDK33919.1"/>
    </source>
</evidence>
<reference evidence="2 3" key="2">
    <citation type="submission" date="2018-11" db="EMBL/GenBank/DDBJ databases">
        <authorList>
            <consortium name="Pathogen Informatics"/>
        </authorList>
    </citation>
    <scope>NUCLEOTIDE SEQUENCE [LARGE SCALE GENOMIC DNA]</scope>
</reference>